<dbReference type="Gene3D" id="3.40.50.2000">
    <property type="entry name" value="Glycogen Phosphorylase B"/>
    <property type="match status" value="2"/>
</dbReference>
<keyword evidence="2 3" id="KW-0808">Transferase</keyword>
<dbReference type="OMA" id="IFWDQMP"/>
<dbReference type="EMBL" id="JABCRI010000374">
    <property type="protein sequence ID" value="KAF8369963.1"/>
    <property type="molecule type" value="Genomic_DNA"/>
</dbReference>
<dbReference type="PANTHER" id="PTHR11926">
    <property type="entry name" value="GLUCOSYL/GLUCURONOSYL TRANSFERASES"/>
    <property type="match status" value="1"/>
</dbReference>
<keyword evidence="7" id="KW-1185">Reference proteome</keyword>
<evidence type="ECO:0000256" key="1">
    <source>
        <dbReference type="ARBA" id="ARBA00009995"/>
    </source>
</evidence>
<dbReference type="PROSITE" id="PS00375">
    <property type="entry name" value="UDPGT"/>
    <property type="match status" value="1"/>
</dbReference>
<dbReference type="PANTHER" id="PTHR11926:SF1395">
    <property type="entry name" value="GLYCOSYLTRANSFERASE"/>
    <property type="match status" value="1"/>
</dbReference>
<dbReference type="AlphaFoldDB" id="A0A834Y8N4"/>
<evidence type="ECO:0000256" key="4">
    <source>
        <dbReference type="RuleBase" id="RU362057"/>
    </source>
</evidence>
<dbReference type="InterPro" id="IPR035595">
    <property type="entry name" value="UDP_glycos_trans_CS"/>
</dbReference>
<proteinExistence type="inferred from homology"/>
<evidence type="ECO:0000313" key="7">
    <source>
        <dbReference type="Proteomes" id="UP000655225"/>
    </source>
</evidence>
<dbReference type="Pfam" id="PF00201">
    <property type="entry name" value="UDPGT"/>
    <property type="match status" value="1"/>
</dbReference>
<dbReference type="EC" id="2.4.1.-" evidence="4"/>
<comment type="similarity">
    <text evidence="1 3">Belongs to the UDP-glycosyltransferase family.</text>
</comment>
<organism evidence="6 7">
    <name type="scientific">Tetracentron sinense</name>
    <name type="common">Spur-leaf</name>
    <dbReference type="NCBI Taxonomy" id="13715"/>
    <lineage>
        <taxon>Eukaryota</taxon>
        <taxon>Viridiplantae</taxon>
        <taxon>Streptophyta</taxon>
        <taxon>Embryophyta</taxon>
        <taxon>Tracheophyta</taxon>
        <taxon>Spermatophyta</taxon>
        <taxon>Magnoliopsida</taxon>
        <taxon>Trochodendrales</taxon>
        <taxon>Trochodendraceae</taxon>
        <taxon>Tetracentron</taxon>
    </lineage>
</organism>
<evidence type="ECO:0000256" key="5">
    <source>
        <dbReference type="SAM" id="Coils"/>
    </source>
</evidence>
<accession>A0A834Y8N4</accession>
<name>A0A834Y8N4_TETSI</name>
<evidence type="ECO:0000256" key="3">
    <source>
        <dbReference type="RuleBase" id="RU003718"/>
    </source>
</evidence>
<dbReference type="Proteomes" id="UP000655225">
    <property type="component" value="Unassembled WGS sequence"/>
</dbReference>
<keyword evidence="3" id="KW-0328">Glycosyltransferase</keyword>
<dbReference type="FunFam" id="3.40.50.2000:FF:000138">
    <property type="entry name" value="Glycosyltransferase"/>
    <property type="match status" value="1"/>
</dbReference>
<gene>
    <name evidence="6" type="ORF">HHK36_032008</name>
</gene>
<evidence type="ECO:0000256" key="2">
    <source>
        <dbReference type="ARBA" id="ARBA00022679"/>
    </source>
</evidence>
<reference evidence="6 7" key="1">
    <citation type="submission" date="2020-04" db="EMBL/GenBank/DDBJ databases">
        <title>Plant Genome Project.</title>
        <authorList>
            <person name="Zhang R.-G."/>
        </authorList>
    </citation>
    <scope>NUCLEOTIDE SEQUENCE [LARGE SCALE GENOMIC DNA]</scope>
    <source>
        <strain evidence="6">YNK0</strain>
        <tissue evidence="6">Leaf</tissue>
    </source>
</reference>
<dbReference type="InterPro" id="IPR002213">
    <property type="entry name" value="UDP_glucos_trans"/>
</dbReference>
<dbReference type="GO" id="GO:0080044">
    <property type="term" value="F:quercetin 7-O-glucosyltransferase activity"/>
    <property type="evidence" value="ECO:0007669"/>
    <property type="project" value="TreeGrafter"/>
</dbReference>
<evidence type="ECO:0000313" key="6">
    <source>
        <dbReference type="EMBL" id="KAF8369963.1"/>
    </source>
</evidence>
<feature type="coiled-coil region" evidence="5">
    <location>
        <begin position="410"/>
        <end position="437"/>
    </location>
</feature>
<dbReference type="CDD" id="cd03784">
    <property type="entry name" value="GT1_Gtf-like"/>
    <property type="match status" value="1"/>
</dbReference>
<protein>
    <recommendedName>
        <fullName evidence="4">Glycosyltransferase</fullName>
        <ecNumber evidence="4">2.4.1.-</ecNumber>
    </recommendedName>
</protein>
<sequence length="458" mass="50679">MDSPNANRISGGIPSCHVVAMPYPGRGHINPMMNVCKLLASKVPHILITFVVTEEWLGFIRSDPTPTNIRLRSIPNVIPPELVRGADIPGFVEAAMTKMQDPFERLLDRLDAPVTFIVTDTFMVWALAVGNRRNIPVASLWPMSPSMFSGLYHLAPNHHFSVDGLDHGDERVDYIPDLSSTCVRDLPMKPITGNLMMNRFLEALTGLRKAQCLILTSFYELDSHVTDTLRTILPVPVYPLGPTIPYSSLGEAPSIVTGYSVLDYFKWLDSQPRRSVLYVSLGSFLSVSSSQMDEIAAGLRGSGVPYLWSARGEISRLQEACGEMGLVVPWCDQLKVLSHSSIGGFLTHCGWNSTLEGVFSGAPMLTFPLIADQIHNSKAIVDDWKVGWRVMGAESLVKREEIGSIVQRFMDLEADESKEMRNRARELQETCQRAIGKGGSLETNLDAFTKDILQCQGQ</sequence>
<dbReference type="OrthoDB" id="5835829at2759"/>
<keyword evidence="5" id="KW-0175">Coiled coil</keyword>
<dbReference type="GO" id="GO:0080043">
    <property type="term" value="F:quercetin 3-O-glucosyltransferase activity"/>
    <property type="evidence" value="ECO:0007669"/>
    <property type="project" value="TreeGrafter"/>
</dbReference>
<comment type="caution">
    <text evidence="6">The sequence shown here is derived from an EMBL/GenBank/DDBJ whole genome shotgun (WGS) entry which is preliminary data.</text>
</comment>
<dbReference type="SUPFAM" id="SSF53756">
    <property type="entry name" value="UDP-Glycosyltransferase/glycogen phosphorylase"/>
    <property type="match status" value="1"/>
</dbReference>